<dbReference type="RefSeq" id="WP_330500872.1">
    <property type="nucleotide sequence ID" value="NZ_JAZDWZ010000007.1"/>
</dbReference>
<proteinExistence type="predicted"/>
<sequence>MVLWLVSSLVVFLMVIFLALTIFLVYLLGARTSRGLIIFKVDTINKRVLRLTKKDDYFSTLFDNKKSKFETFNYIELNDFLNFFDKKLSKELKDYFLKQMEYKSEFRFSPNKEFIYKNLSFVERMLFKLDVRNKRLANTQYFLKVTPQNNQIYICNISWKVIEQKREINLSCFANETNTNFQKFLKGPYISINILVNPYFFAHTFNQNELDTFLKSFNLKAKKISYFFRDGIIILILNKPSKRKMKEIVNKIEWINKNSLFDGFIDKISLVNFNRISDLDSFDELLNKCKYTLYNLKNNNDIKTYSSYNDSLEEQEKIQNFINKLNEFIDKNNFGNYSIVKNRLVNYRSKHPTNTFFPSTWINGMQKEDLNFFYRIPYLVHQYENNWNKAILENSQAEIANNEKVVIQISQENYLTLKPEDCYKNVTYLVYAFSDLVYYDELKNRINLLRESGTFTALYVQKISKPVMYLLNNTNLKMVVISKDITQNLCNQKTFFDCLNVYHLTKIKKMSLIYEIPNHDLDPYTVMKVGIKGVYKPEFKVLNV</sequence>
<keyword evidence="1" id="KW-0812">Transmembrane</keyword>
<gene>
    <name evidence="2" type="ORF">V2E24_02635</name>
</gene>
<comment type="caution">
    <text evidence="2">The sequence shown here is derived from an EMBL/GenBank/DDBJ whole genome shotgun (WGS) entry which is preliminary data.</text>
</comment>
<reference evidence="2" key="1">
    <citation type="submission" date="2024-01" db="EMBL/GenBank/DDBJ databases">
        <title>Genome sequence of Mycoplasma ciconiae type strain DSM 25251.</title>
        <authorList>
            <person name="Spergser J."/>
        </authorList>
    </citation>
    <scope>NUCLEOTIDE SEQUENCE [LARGE SCALE GENOMIC DNA]</scope>
    <source>
        <strain evidence="2">DSM 25251</strain>
    </source>
</reference>
<keyword evidence="3" id="KW-1185">Reference proteome</keyword>
<evidence type="ECO:0000313" key="2">
    <source>
        <dbReference type="EMBL" id="MEE3928460.1"/>
    </source>
</evidence>
<dbReference type="EMBL" id="JAZDWZ010000007">
    <property type="protein sequence ID" value="MEE3928460.1"/>
    <property type="molecule type" value="Genomic_DNA"/>
</dbReference>
<evidence type="ECO:0000256" key="1">
    <source>
        <dbReference type="SAM" id="Phobius"/>
    </source>
</evidence>
<accession>A0ABU7MLZ4</accession>
<keyword evidence="1" id="KW-0472">Membrane</keyword>
<keyword evidence="1" id="KW-1133">Transmembrane helix</keyword>
<protein>
    <submittedName>
        <fullName evidence="2">Uncharacterized protein</fullName>
    </submittedName>
</protein>
<organism evidence="2 3">
    <name type="scientific">Mycoplasmopsis ciconiae</name>
    <dbReference type="NCBI Taxonomy" id="561067"/>
    <lineage>
        <taxon>Bacteria</taxon>
        <taxon>Bacillati</taxon>
        <taxon>Mycoplasmatota</taxon>
        <taxon>Mycoplasmoidales</taxon>
        <taxon>Metamycoplasmataceae</taxon>
        <taxon>Mycoplasmopsis</taxon>
    </lineage>
</organism>
<feature type="transmembrane region" description="Helical" evidence="1">
    <location>
        <begin position="6"/>
        <end position="28"/>
    </location>
</feature>
<dbReference type="NCBIfam" id="NF045955">
    <property type="entry name" value="MHO_4530_fam"/>
    <property type="match status" value="1"/>
</dbReference>
<evidence type="ECO:0000313" key="3">
    <source>
        <dbReference type="Proteomes" id="UP001344817"/>
    </source>
</evidence>
<name>A0ABU7MLZ4_9BACT</name>
<dbReference type="Proteomes" id="UP001344817">
    <property type="component" value="Unassembled WGS sequence"/>
</dbReference>